<feature type="transmembrane region" description="Helical" evidence="1">
    <location>
        <begin position="7"/>
        <end position="28"/>
    </location>
</feature>
<dbReference type="PANTHER" id="PTHR30164">
    <property type="entry name" value="MTFA PEPTIDASE"/>
    <property type="match status" value="1"/>
</dbReference>
<dbReference type="SUPFAM" id="SSF55486">
    <property type="entry name" value="Metalloproteases ('zincins'), catalytic domain"/>
    <property type="match status" value="1"/>
</dbReference>
<dbReference type="RefSeq" id="WP_121068579.1">
    <property type="nucleotide sequence ID" value="NZ_RBIQ01000009.1"/>
</dbReference>
<dbReference type="PANTHER" id="PTHR30164:SF2">
    <property type="entry name" value="PROTEIN MTFA"/>
    <property type="match status" value="1"/>
</dbReference>
<keyword evidence="3" id="KW-1185">Reference proteome</keyword>
<evidence type="ECO:0000313" key="3">
    <source>
        <dbReference type="Proteomes" id="UP000269412"/>
    </source>
</evidence>
<dbReference type="Pfam" id="PF06167">
    <property type="entry name" value="Peptidase_M90"/>
    <property type="match status" value="1"/>
</dbReference>
<dbReference type="GO" id="GO:0004177">
    <property type="term" value="F:aminopeptidase activity"/>
    <property type="evidence" value="ECO:0007669"/>
    <property type="project" value="TreeGrafter"/>
</dbReference>
<name>A0A495E6D9_9FLAO</name>
<sequence length="258" mass="30590">MLDGIHIFGFTALAFILGYLLYIIYYTLDLFFLNPFKRIPPLTAEEEKTIIYYLPFFKDLPKKKKKLFRKRVVRFRERKTILFHEDVKQQEKITLLLSATAAMLTLSMADFLILSVEKIRVYPKEYYSIHTKKKHYGEYNPSLKMLVFSAENLLQGFKIPNDNINLAVHEFSHAISFNVANKLNFRSYVFMFGMRKINKLFKNPDFIARVNASNYFREYGKTNIHEFFAVSVECFVESPQEFKIQFPKLYSIISKMIQ</sequence>
<dbReference type="EMBL" id="RBIQ01000009">
    <property type="protein sequence ID" value="RKR12480.1"/>
    <property type="molecule type" value="Genomic_DNA"/>
</dbReference>
<dbReference type="OrthoDB" id="9786424at2"/>
<dbReference type="AlphaFoldDB" id="A0A495E6D9"/>
<feature type="transmembrane region" description="Helical" evidence="1">
    <location>
        <begin position="93"/>
        <end position="114"/>
    </location>
</feature>
<gene>
    <name evidence="2" type="ORF">CLV91_2611</name>
</gene>
<evidence type="ECO:0000313" key="2">
    <source>
        <dbReference type="EMBL" id="RKR12480.1"/>
    </source>
</evidence>
<reference evidence="2 3" key="1">
    <citation type="submission" date="2018-10" db="EMBL/GenBank/DDBJ databases">
        <title>Genomic Encyclopedia of Archaeal and Bacterial Type Strains, Phase II (KMG-II): from individual species to whole genera.</title>
        <authorList>
            <person name="Goeker M."/>
        </authorList>
    </citation>
    <scope>NUCLEOTIDE SEQUENCE [LARGE SCALE GENOMIC DNA]</scope>
    <source>
        <strain evidence="2 3">DSM 25230</strain>
    </source>
</reference>
<evidence type="ECO:0008006" key="4">
    <source>
        <dbReference type="Google" id="ProtNLM"/>
    </source>
</evidence>
<organism evidence="2 3">
    <name type="scientific">Maribacter vaceletii</name>
    <dbReference type="NCBI Taxonomy" id="1206816"/>
    <lineage>
        <taxon>Bacteria</taxon>
        <taxon>Pseudomonadati</taxon>
        <taxon>Bacteroidota</taxon>
        <taxon>Flavobacteriia</taxon>
        <taxon>Flavobacteriales</taxon>
        <taxon>Flavobacteriaceae</taxon>
        <taxon>Maribacter</taxon>
    </lineage>
</organism>
<accession>A0A495E6D9</accession>
<keyword evidence="1" id="KW-0472">Membrane</keyword>
<proteinExistence type="predicted"/>
<dbReference type="GO" id="GO:0008237">
    <property type="term" value="F:metallopeptidase activity"/>
    <property type="evidence" value="ECO:0007669"/>
    <property type="project" value="InterPro"/>
</dbReference>
<dbReference type="InterPro" id="IPR010384">
    <property type="entry name" value="MtfA_fam"/>
</dbReference>
<keyword evidence="1" id="KW-0812">Transmembrane</keyword>
<dbReference type="Proteomes" id="UP000269412">
    <property type="component" value="Unassembled WGS sequence"/>
</dbReference>
<evidence type="ECO:0000256" key="1">
    <source>
        <dbReference type="SAM" id="Phobius"/>
    </source>
</evidence>
<dbReference type="CDD" id="cd20170">
    <property type="entry name" value="Peptidase_M90-like"/>
    <property type="match status" value="1"/>
</dbReference>
<protein>
    <recommendedName>
        <fullName evidence="4">Zinc-dependent peptidase</fullName>
    </recommendedName>
</protein>
<dbReference type="Gene3D" id="3.40.390.10">
    <property type="entry name" value="Collagenase (Catalytic Domain)"/>
    <property type="match status" value="1"/>
</dbReference>
<keyword evidence="1" id="KW-1133">Transmembrane helix</keyword>
<dbReference type="InterPro" id="IPR024079">
    <property type="entry name" value="MetalloPept_cat_dom_sf"/>
</dbReference>
<comment type="caution">
    <text evidence="2">The sequence shown here is derived from an EMBL/GenBank/DDBJ whole genome shotgun (WGS) entry which is preliminary data.</text>
</comment>
<dbReference type="GO" id="GO:0005829">
    <property type="term" value="C:cytosol"/>
    <property type="evidence" value="ECO:0007669"/>
    <property type="project" value="TreeGrafter"/>
</dbReference>